<dbReference type="GO" id="GO:0005634">
    <property type="term" value="C:nucleus"/>
    <property type="evidence" value="ECO:0007669"/>
    <property type="project" value="TreeGrafter"/>
</dbReference>
<dbReference type="OMA" id="WNDHKER"/>
<feature type="domain" description="J" evidence="1">
    <location>
        <begin position="4"/>
        <end position="74"/>
    </location>
</feature>
<dbReference type="EnsemblProtists" id="EOD27252">
    <property type="protein sequence ID" value="EOD27252"/>
    <property type="gene ID" value="EMIHUDRAFT_435006"/>
</dbReference>
<dbReference type="GO" id="GO:0044183">
    <property type="term" value="F:protein folding chaperone"/>
    <property type="evidence" value="ECO:0007669"/>
    <property type="project" value="TreeGrafter"/>
</dbReference>
<accession>A0A0D3JUR7</accession>
<dbReference type="GO" id="GO:0005737">
    <property type="term" value="C:cytoplasm"/>
    <property type="evidence" value="ECO:0007669"/>
    <property type="project" value="TreeGrafter"/>
</dbReference>
<dbReference type="Gene3D" id="1.10.287.110">
    <property type="entry name" value="DnaJ domain"/>
    <property type="match status" value="1"/>
</dbReference>
<dbReference type="PRINTS" id="PR00625">
    <property type="entry name" value="JDOMAIN"/>
</dbReference>
<dbReference type="CDD" id="cd06257">
    <property type="entry name" value="DnaJ"/>
    <property type="match status" value="1"/>
</dbReference>
<dbReference type="HOGENOM" id="CLU_837909_0_0_1"/>
<dbReference type="PaxDb" id="2903-EOD27252"/>
<proteinExistence type="predicted"/>
<dbReference type="Pfam" id="PF00226">
    <property type="entry name" value="DnaJ"/>
    <property type="match status" value="1"/>
</dbReference>
<dbReference type="InterPro" id="IPR036869">
    <property type="entry name" value="J_dom_sf"/>
</dbReference>
<reference evidence="2" key="2">
    <citation type="submission" date="2024-10" db="UniProtKB">
        <authorList>
            <consortium name="EnsemblProtists"/>
        </authorList>
    </citation>
    <scope>IDENTIFICATION</scope>
</reference>
<dbReference type="AlphaFoldDB" id="A0A0D3JUR7"/>
<dbReference type="KEGG" id="ehx:EMIHUDRAFT_435006"/>
<sequence>MGKDYYAILGVGRDADDEQIKRGYRKQAVKWHPDKWTSKSESERAAAEERFKDAAAAYEVLSDKQKRTIYDQYGEEGLKAGGGGGGCGGGGMPGGFGGMGGRPMDGGVKFTFSSGGGGRSMDNARAEELFRQFFSQGDPFRSADDPFDDIFAGLSGLRRSTGIASGGRRAPRADVLPHGTPVRLCDLSQANFNGASGTIDQWDEARGRYVVSLGKGVSLAVRTQNVSQVVAEARVVGTSQPQLNGKVAAAATFDRATKRYRMEGLTSKGVVALKPENVILPQRTRVTIQDVISRPQLNGRAGSIRDVEGDRYVVDLPGEAPLKVRFHAAVAC</sequence>
<dbReference type="InterPro" id="IPR018253">
    <property type="entry name" value="DnaJ_domain_CS"/>
</dbReference>
<dbReference type="STRING" id="2903.R1CX15"/>
<dbReference type="InterPro" id="IPR001623">
    <property type="entry name" value="DnaJ_domain"/>
</dbReference>
<dbReference type="Proteomes" id="UP000013827">
    <property type="component" value="Unassembled WGS sequence"/>
</dbReference>
<organism evidence="2 3">
    <name type="scientific">Emiliania huxleyi (strain CCMP1516)</name>
    <dbReference type="NCBI Taxonomy" id="280463"/>
    <lineage>
        <taxon>Eukaryota</taxon>
        <taxon>Haptista</taxon>
        <taxon>Haptophyta</taxon>
        <taxon>Prymnesiophyceae</taxon>
        <taxon>Isochrysidales</taxon>
        <taxon>Noelaerhabdaceae</taxon>
        <taxon>Emiliania</taxon>
    </lineage>
</organism>
<dbReference type="SMART" id="SM00271">
    <property type="entry name" value="DnaJ"/>
    <property type="match status" value="1"/>
</dbReference>
<evidence type="ECO:0000313" key="3">
    <source>
        <dbReference type="Proteomes" id="UP000013827"/>
    </source>
</evidence>
<name>A0A0D3JUR7_EMIH1</name>
<keyword evidence="3" id="KW-1185">Reference proteome</keyword>
<dbReference type="PROSITE" id="PS50076">
    <property type="entry name" value="DNAJ_2"/>
    <property type="match status" value="1"/>
</dbReference>
<dbReference type="SUPFAM" id="SSF46565">
    <property type="entry name" value="Chaperone J-domain"/>
    <property type="match status" value="1"/>
</dbReference>
<dbReference type="PANTHER" id="PTHR43948:SF10">
    <property type="entry name" value="MRJ, ISOFORM E"/>
    <property type="match status" value="1"/>
</dbReference>
<reference evidence="3" key="1">
    <citation type="journal article" date="2013" name="Nature">
        <title>Pan genome of the phytoplankton Emiliania underpins its global distribution.</title>
        <authorList>
            <person name="Read B.A."/>
            <person name="Kegel J."/>
            <person name="Klute M.J."/>
            <person name="Kuo A."/>
            <person name="Lefebvre S.C."/>
            <person name="Maumus F."/>
            <person name="Mayer C."/>
            <person name="Miller J."/>
            <person name="Monier A."/>
            <person name="Salamov A."/>
            <person name="Young J."/>
            <person name="Aguilar M."/>
            <person name="Claverie J.M."/>
            <person name="Frickenhaus S."/>
            <person name="Gonzalez K."/>
            <person name="Herman E.K."/>
            <person name="Lin Y.C."/>
            <person name="Napier J."/>
            <person name="Ogata H."/>
            <person name="Sarno A.F."/>
            <person name="Shmutz J."/>
            <person name="Schroeder D."/>
            <person name="de Vargas C."/>
            <person name="Verret F."/>
            <person name="von Dassow P."/>
            <person name="Valentin K."/>
            <person name="Van de Peer Y."/>
            <person name="Wheeler G."/>
            <person name="Dacks J.B."/>
            <person name="Delwiche C.F."/>
            <person name="Dyhrman S.T."/>
            <person name="Glockner G."/>
            <person name="John U."/>
            <person name="Richards T."/>
            <person name="Worden A.Z."/>
            <person name="Zhang X."/>
            <person name="Grigoriev I.V."/>
            <person name="Allen A.E."/>
            <person name="Bidle K."/>
            <person name="Borodovsky M."/>
            <person name="Bowler C."/>
            <person name="Brownlee C."/>
            <person name="Cock J.M."/>
            <person name="Elias M."/>
            <person name="Gladyshev V.N."/>
            <person name="Groth M."/>
            <person name="Guda C."/>
            <person name="Hadaegh A."/>
            <person name="Iglesias-Rodriguez M.D."/>
            <person name="Jenkins J."/>
            <person name="Jones B.M."/>
            <person name="Lawson T."/>
            <person name="Leese F."/>
            <person name="Lindquist E."/>
            <person name="Lobanov A."/>
            <person name="Lomsadze A."/>
            <person name="Malik S.B."/>
            <person name="Marsh M.E."/>
            <person name="Mackinder L."/>
            <person name="Mock T."/>
            <person name="Mueller-Roeber B."/>
            <person name="Pagarete A."/>
            <person name="Parker M."/>
            <person name="Probert I."/>
            <person name="Quesneville H."/>
            <person name="Raines C."/>
            <person name="Rensing S.A."/>
            <person name="Riano-Pachon D.M."/>
            <person name="Richier S."/>
            <person name="Rokitta S."/>
            <person name="Shiraiwa Y."/>
            <person name="Soanes D.M."/>
            <person name="van der Giezen M."/>
            <person name="Wahlund T.M."/>
            <person name="Williams B."/>
            <person name="Wilson W."/>
            <person name="Wolfe G."/>
            <person name="Wurch L.L."/>
        </authorList>
    </citation>
    <scope>NUCLEOTIDE SEQUENCE</scope>
</reference>
<dbReference type="RefSeq" id="XP_005779681.1">
    <property type="nucleotide sequence ID" value="XM_005779624.1"/>
</dbReference>
<dbReference type="GeneID" id="17272798"/>
<dbReference type="GO" id="GO:0051082">
    <property type="term" value="F:unfolded protein binding"/>
    <property type="evidence" value="ECO:0007669"/>
    <property type="project" value="TreeGrafter"/>
</dbReference>
<dbReference type="eggNOG" id="KOG0714">
    <property type="taxonomic scope" value="Eukaryota"/>
</dbReference>
<protein>
    <recommendedName>
        <fullName evidence="1">J domain-containing protein</fullName>
    </recommendedName>
</protein>
<dbReference type="PROSITE" id="PS00636">
    <property type="entry name" value="DNAJ_1"/>
    <property type="match status" value="1"/>
</dbReference>
<dbReference type="PANTHER" id="PTHR43948">
    <property type="entry name" value="DNAJ HOMOLOG SUBFAMILY B"/>
    <property type="match status" value="1"/>
</dbReference>
<evidence type="ECO:0000313" key="2">
    <source>
        <dbReference type="EnsemblProtists" id="EOD27252"/>
    </source>
</evidence>
<dbReference type="GO" id="GO:0051087">
    <property type="term" value="F:protein-folding chaperone binding"/>
    <property type="evidence" value="ECO:0007669"/>
    <property type="project" value="TreeGrafter"/>
</dbReference>
<evidence type="ECO:0000259" key="1">
    <source>
        <dbReference type="PROSITE" id="PS50076"/>
    </source>
</evidence>